<keyword evidence="2 4" id="KW-1133">Transmembrane helix</keyword>
<evidence type="ECO:0000256" key="2">
    <source>
        <dbReference type="ARBA" id="ARBA00022989"/>
    </source>
</evidence>
<evidence type="ECO:0000256" key="1">
    <source>
        <dbReference type="ARBA" id="ARBA00022692"/>
    </source>
</evidence>
<feature type="transmembrane region" description="Helical" evidence="4">
    <location>
        <begin position="68"/>
        <end position="88"/>
    </location>
</feature>
<keyword evidence="1 4" id="KW-0812">Transmembrane</keyword>
<dbReference type="Gene3D" id="1.20.1250.20">
    <property type="entry name" value="MFS general substrate transporter like domains"/>
    <property type="match status" value="2"/>
</dbReference>
<dbReference type="InterPro" id="IPR036259">
    <property type="entry name" value="MFS_trans_sf"/>
</dbReference>
<name>A0A2U1CW57_9GAMM</name>
<dbReference type="OrthoDB" id="65739at2"/>
<reference evidence="5 6" key="1">
    <citation type="submission" date="2018-04" db="EMBL/GenBank/DDBJ databases">
        <title>Genomic Encyclopedia of Type Strains, Phase IV (KMG-IV): sequencing the most valuable type-strain genomes for metagenomic binning, comparative biology and taxonomic classification.</title>
        <authorList>
            <person name="Goeker M."/>
        </authorList>
    </citation>
    <scope>NUCLEOTIDE SEQUENCE [LARGE SCALE GENOMIC DNA]</scope>
    <source>
        <strain evidence="5 6">DSM 28688</strain>
    </source>
</reference>
<dbReference type="EMBL" id="QEKQ01000006">
    <property type="protein sequence ID" value="PVY75992.1"/>
    <property type="molecule type" value="Genomic_DNA"/>
</dbReference>
<sequence length="394" mass="41258">MRWVLALGTVGLMGLYQSSLMVSLPWMIEHSGLSAGLWSVLMAVGMILVVIGGPLWGRQADQRGAGPIMRLTLGLVVVGYMVLVLALIGGGAGWWLIGAVAMARLLHGLGAGGVFPSTQRFLLSSRPPSRWSVELAQLQAANQIGRLAGPGLMAVASLLSVPLGLSAIAVAGLALWVLQWRQVGGVTGGAVPSTEPVTPPGWRPDWPLYLLALMITTWVGLLQFVLGPYIQQLLAVDAVAATRMTGYYLMLSSVVALVVGPLGHRWLAGRHGLLSGIWLSALVAGGLVLAVAVTPLGLAVGIALVVSGLALATPWYGSLLRGRWPAAQGQVSGRLTSVHTTGYGIGTLAGGVALEWAPEQALLPFLVLGPLALVCYLAHRRQEVRRVRPHRTGG</sequence>
<dbReference type="AlphaFoldDB" id="A0A2U1CW57"/>
<feature type="transmembrane region" description="Helical" evidence="4">
    <location>
        <begin position="37"/>
        <end position="56"/>
    </location>
</feature>
<dbReference type="RefSeq" id="WP_116919377.1">
    <property type="nucleotide sequence ID" value="NZ_QEKQ01000006.1"/>
</dbReference>
<feature type="transmembrane region" description="Helical" evidence="4">
    <location>
        <begin position="247"/>
        <end position="267"/>
    </location>
</feature>
<dbReference type="PANTHER" id="PTHR23546">
    <property type="entry name" value="TRANSPORT PROTEIN"/>
    <property type="match status" value="1"/>
</dbReference>
<comment type="caution">
    <text evidence="5">The sequence shown here is derived from an EMBL/GenBank/DDBJ whole genome shotgun (WGS) entry which is preliminary data.</text>
</comment>
<feature type="transmembrane region" description="Helical" evidence="4">
    <location>
        <begin position="206"/>
        <end position="226"/>
    </location>
</feature>
<dbReference type="Proteomes" id="UP000245887">
    <property type="component" value="Unassembled WGS sequence"/>
</dbReference>
<dbReference type="SUPFAM" id="SSF103473">
    <property type="entry name" value="MFS general substrate transporter"/>
    <property type="match status" value="1"/>
</dbReference>
<accession>A0A2U1CW57</accession>
<gene>
    <name evidence="5" type="ORF">C8D92_106255</name>
</gene>
<feature type="transmembrane region" description="Helical" evidence="4">
    <location>
        <begin position="361"/>
        <end position="378"/>
    </location>
</feature>
<feature type="transmembrane region" description="Helical" evidence="4">
    <location>
        <begin position="273"/>
        <end position="291"/>
    </location>
</feature>
<dbReference type="InterPro" id="IPR011701">
    <property type="entry name" value="MFS"/>
</dbReference>
<dbReference type="GO" id="GO:0022857">
    <property type="term" value="F:transmembrane transporter activity"/>
    <property type="evidence" value="ECO:0007669"/>
    <property type="project" value="InterPro"/>
</dbReference>
<dbReference type="Pfam" id="PF07690">
    <property type="entry name" value="MFS_1"/>
    <property type="match status" value="1"/>
</dbReference>
<feature type="transmembrane region" description="Helical" evidence="4">
    <location>
        <begin position="298"/>
        <end position="316"/>
    </location>
</feature>
<organism evidence="5 6">
    <name type="scientific">Tamilnaduibacter salinus</name>
    <dbReference type="NCBI Taxonomy" id="1484056"/>
    <lineage>
        <taxon>Bacteria</taxon>
        <taxon>Pseudomonadati</taxon>
        <taxon>Pseudomonadota</taxon>
        <taxon>Gammaproteobacteria</taxon>
        <taxon>Pseudomonadales</taxon>
        <taxon>Marinobacteraceae</taxon>
        <taxon>Tamilnaduibacter</taxon>
    </lineage>
</organism>
<evidence type="ECO:0000313" key="6">
    <source>
        <dbReference type="Proteomes" id="UP000245887"/>
    </source>
</evidence>
<feature type="transmembrane region" description="Helical" evidence="4">
    <location>
        <begin position="152"/>
        <end position="178"/>
    </location>
</feature>
<dbReference type="PANTHER" id="PTHR23546:SF1">
    <property type="entry name" value="MEMBRANE PROTEIN"/>
    <property type="match status" value="1"/>
</dbReference>
<protein>
    <submittedName>
        <fullName evidence="5">Putative MFS family arabinose efflux permease</fullName>
    </submittedName>
</protein>
<evidence type="ECO:0000313" key="5">
    <source>
        <dbReference type="EMBL" id="PVY75992.1"/>
    </source>
</evidence>
<evidence type="ECO:0000256" key="3">
    <source>
        <dbReference type="ARBA" id="ARBA00023136"/>
    </source>
</evidence>
<proteinExistence type="predicted"/>
<evidence type="ECO:0000256" key="4">
    <source>
        <dbReference type="SAM" id="Phobius"/>
    </source>
</evidence>
<keyword evidence="3 4" id="KW-0472">Membrane</keyword>